<dbReference type="Proteomes" id="UP000005237">
    <property type="component" value="Unassembled WGS sequence"/>
</dbReference>
<evidence type="ECO:0000313" key="2">
    <source>
        <dbReference type="Proteomes" id="UP000005237"/>
    </source>
</evidence>
<dbReference type="AlphaFoldDB" id="A0A8R1E8S8"/>
<dbReference type="EnsemblMetazoa" id="CJA26762a.1">
    <property type="protein sequence ID" value="CJA26762a.1"/>
    <property type="gene ID" value="WBGene00182334"/>
</dbReference>
<name>A0A8R1E8S8_CAEJA</name>
<evidence type="ECO:0000313" key="1">
    <source>
        <dbReference type="EnsemblMetazoa" id="CJA26762a.1"/>
    </source>
</evidence>
<protein>
    <submittedName>
        <fullName evidence="1">Uncharacterized protein</fullName>
    </submittedName>
</protein>
<reference evidence="2" key="1">
    <citation type="submission" date="2010-08" db="EMBL/GenBank/DDBJ databases">
        <authorList>
            <consortium name="Caenorhabditis japonica Sequencing Consortium"/>
            <person name="Wilson R.K."/>
        </authorList>
    </citation>
    <scope>NUCLEOTIDE SEQUENCE [LARGE SCALE GENOMIC DNA]</scope>
    <source>
        <strain evidence="2">DF5081</strain>
    </source>
</reference>
<proteinExistence type="predicted"/>
<keyword evidence="2" id="KW-1185">Reference proteome</keyword>
<sequence length="166" mass="19222">MDRLCTTETVMGPRKYCPLVRVFGEDAYNSNTYKEFPQYHPVLNQTANAAYMRLYGQCLGIKEPLSICAYNHMACTLKMRPRNRYSEEYTDCRQYLLNCITTATDFLMQSNPSCLNHVQEVIKMIKDDARESGLPKALHWKYTLSSSSSQLQYFAISALSLMFFNF</sequence>
<accession>A0A8R1E8S8</accession>
<organism evidence="1 2">
    <name type="scientific">Caenorhabditis japonica</name>
    <dbReference type="NCBI Taxonomy" id="281687"/>
    <lineage>
        <taxon>Eukaryota</taxon>
        <taxon>Metazoa</taxon>
        <taxon>Ecdysozoa</taxon>
        <taxon>Nematoda</taxon>
        <taxon>Chromadorea</taxon>
        <taxon>Rhabditida</taxon>
        <taxon>Rhabditina</taxon>
        <taxon>Rhabditomorpha</taxon>
        <taxon>Rhabditoidea</taxon>
        <taxon>Rhabditidae</taxon>
        <taxon>Peloderinae</taxon>
        <taxon>Caenorhabditis</taxon>
    </lineage>
</organism>
<reference evidence="1" key="2">
    <citation type="submission" date="2022-06" db="UniProtKB">
        <authorList>
            <consortium name="EnsemblMetazoa"/>
        </authorList>
    </citation>
    <scope>IDENTIFICATION</scope>
    <source>
        <strain evidence="1">DF5081</strain>
    </source>
</reference>